<protein>
    <submittedName>
        <fullName evidence="1">Uncharacterized protein</fullName>
    </submittedName>
</protein>
<reference evidence="1 2" key="1">
    <citation type="submission" date="2017-11" db="EMBL/GenBank/DDBJ databases">
        <authorList>
            <person name="Seth-Smith MB H."/>
        </authorList>
    </citation>
    <scope>NUCLEOTIDE SEQUENCE [LARGE SCALE GENOMIC DNA]</scope>
    <source>
        <strain evidence="1">E</strain>
    </source>
</reference>
<gene>
    <name evidence="1" type="ORF">BSTAB16_6366</name>
</gene>
<evidence type="ECO:0000313" key="1">
    <source>
        <dbReference type="EMBL" id="VBB16165.1"/>
    </source>
</evidence>
<dbReference type="Proteomes" id="UP000268684">
    <property type="component" value="Chromosome II"/>
</dbReference>
<evidence type="ECO:0000313" key="2">
    <source>
        <dbReference type="Proteomes" id="UP000268684"/>
    </source>
</evidence>
<dbReference type="RefSeq" id="WP_122171919.1">
    <property type="nucleotide sequence ID" value="NZ_LR025743.1"/>
</dbReference>
<organism evidence="1 2">
    <name type="scientific">Burkholderia stabilis</name>
    <dbReference type="NCBI Taxonomy" id="95485"/>
    <lineage>
        <taxon>Bacteria</taxon>
        <taxon>Pseudomonadati</taxon>
        <taxon>Pseudomonadota</taxon>
        <taxon>Betaproteobacteria</taxon>
        <taxon>Burkholderiales</taxon>
        <taxon>Burkholderiaceae</taxon>
        <taxon>Burkholderia</taxon>
        <taxon>Burkholderia cepacia complex</taxon>
    </lineage>
</organism>
<proteinExistence type="predicted"/>
<name>A0AAJ5NJJ5_9BURK</name>
<dbReference type="EMBL" id="LR025743">
    <property type="protein sequence ID" value="VBB16165.1"/>
    <property type="molecule type" value="Genomic_DNA"/>
</dbReference>
<accession>A0AAJ5NJJ5</accession>
<keyword evidence="2" id="KW-1185">Reference proteome</keyword>
<dbReference type="AlphaFoldDB" id="A0AAJ5NJJ5"/>
<sequence length="164" mass="19176">MEQTNFLRMFVPGYSDLDDEERAAISNFTLLWSAMEGLVLDRSANPTSLLAAVRVFAERGQLRPDLFEASLAYFRDRYFQEDKFTYHFENLLFRRLDRRPLVEAVLSGQDDDLEHIVGALLLITYRLRNNLFHGEKWAYGIRGQQANFLHASDVLMCIIKFYRA</sequence>
<dbReference type="GeneID" id="71058781"/>